<feature type="transmembrane region" description="Helical" evidence="6">
    <location>
        <begin position="69"/>
        <end position="87"/>
    </location>
</feature>
<dbReference type="EnsemblPlants" id="Bra021168.1">
    <property type="protein sequence ID" value="Bra021168.1-P"/>
    <property type="gene ID" value="Bra021168"/>
</dbReference>
<feature type="transmembrane region" description="Helical" evidence="6">
    <location>
        <begin position="375"/>
        <end position="395"/>
    </location>
</feature>
<evidence type="ECO:0000256" key="2">
    <source>
        <dbReference type="ARBA" id="ARBA00005982"/>
    </source>
</evidence>
<feature type="transmembrane region" description="Helical" evidence="6">
    <location>
        <begin position="215"/>
        <end position="241"/>
    </location>
</feature>
<keyword evidence="8" id="KW-1185">Reference proteome</keyword>
<dbReference type="InParanoid" id="M4DXC2"/>
<feature type="transmembrane region" description="Helical" evidence="6">
    <location>
        <begin position="415"/>
        <end position="436"/>
    </location>
</feature>
<reference evidence="7 8" key="2">
    <citation type="journal article" date="2018" name="Hortic Res">
        <title>Improved Brassica rapa reference genome by single-molecule sequencing and chromosome conformation capture technologies.</title>
        <authorList>
            <person name="Zhang L."/>
            <person name="Cai X."/>
            <person name="Wu J."/>
            <person name="Liu M."/>
            <person name="Grob S."/>
            <person name="Cheng F."/>
            <person name="Liang J."/>
            <person name="Cai C."/>
            <person name="Liu Z."/>
            <person name="Liu B."/>
            <person name="Wang F."/>
            <person name="Li S."/>
            <person name="Liu F."/>
            <person name="Li X."/>
            <person name="Cheng L."/>
            <person name="Yang W."/>
            <person name="Li M.H."/>
            <person name="Grossniklaus U."/>
            <person name="Zheng H."/>
            <person name="Wang X."/>
        </authorList>
    </citation>
    <scope>NUCLEOTIDE SEQUENCE [LARGE SCALE GENOMIC DNA]</scope>
    <source>
        <strain evidence="7 8">cv. Chiifu-401-42</strain>
    </source>
</reference>
<evidence type="ECO:0000256" key="4">
    <source>
        <dbReference type="ARBA" id="ARBA00022989"/>
    </source>
</evidence>
<evidence type="ECO:0000256" key="5">
    <source>
        <dbReference type="ARBA" id="ARBA00023136"/>
    </source>
</evidence>
<dbReference type="eggNOG" id="KOG1237">
    <property type="taxonomic scope" value="Eukaryota"/>
</dbReference>
<evidence type="ECO:0000313" key="7">
    <source>
        <dbReference type="EnsemblPlants" id="Bra021168.1-P"/>
    </source>
</evidence>
<dbReference type="InterPro" id="IPR036259">
    <property type="entry name" value="MFS_trans_sf"/>
</dbReference>
<name>M4DXC2_BRACM</name>
<comment type="subcellular location">
    <subcellularLocation>
        <location evidence="1">Membrane</location>
        <topology evidence="1">Multi-pass membrane protein</topology>
    </subcellularLocation>
</comment>
<evidence type="ECO:0000256" key="3">
    <source>
        <dbReference type="ARBA" id="ARBA00022692"/>
    </source>
</evidence>
<feature type="transmembrane region" description="Helical" evidence="6">
    <location>
        <begin position="775"/>
        <end position="798"/>
    </location>
</feature>
<dbReference type="PANTHER" id="PTHR11654">
    <property type="entry name" value="OLIGOPEPTIDE TRANSPORTER-RELATED"/>
    <property type="match status" value="1"/>
</dbReference>
<keyword evidence="3 6" id="KW-0812">Transmembrane</keyword>
<dbReference type="Pfam" id="PF00854">
    <property type="entry name" value="PTR2"/>
    <property type="match status" value="2"/>
</dbReference>
<feature type="transmembrane region" description="Helical" evidence="6">
    <location>
        <begin position="693"/>
        <end position="714"/>
    </location>
</feature>
<evidence type="ECO:0000256" key="6">
    <source>
        <dbReference type="SAM" id="Phobius"/>
    </source>
</evidence>
<dbReference type="SUPFAM" id="SSF103473">
    <property type="entry name" value="MFS general substrate transporter"/>
    <property type="match status" value="2"/>
</dbReference>
<keyword evidence="5 6" id="KW-0472">Membrane</keyword>
<dbReference type="GO" id="GO:0005886">
    <property type="term" value="C:plasma membrane"/>
    <property type="evidence" value="ECO:0000318"/>
    <property type="project" value="GO_Central"/>
</dbReference>
<feature type="transmembrane region" description="Helical" evidence="6">
    <location>
        <begin position="497"/>
        <end position="520"/>
    </location>
</feature>
<dbReference type="OMA" id="STGIMMY"/>
<organism evidence="7 8">
    <name type="scientific">Brassica campestris</name>
    <name type="common">Field mustard</name>
    <dbReference type="NCBI Taxonomy" id="3711"/>
    <lineage>
        <taxon>Eukaryota</taxon>
        <taxon>Viridiplantae</taxon>
        <taxon>Streptophyta</taxon>
        <taxon>Embryophyta</taxon>
        <taxon>Tracheophyta</taxon>
        <taxon>Spermatophyta</taxon>
        <taxon>Magnoliopsida</taxon>
        <taxon>eudicotyledons</taxon>
        <taxon>Gunneridae</taxon>
        <taxon>Pentapetalae</taxon>
        <taxon>rosids</taxon>
        <taxon>malvids</taxon>
        <taxon>Brassicales</taxon>
        <taxon>Brassicaceae</taxon>
        <taxon>Brassiceae</taxon>
        <taxon>Brassica</taxon>
    </lineage>
</organism>
<feature type="transmembrane region" description="Helical" evidence="6">
    <location>
        <begin position="94"/>
        <end position="114"/>
    </location>
</feature>
<feature type="transmembrane region" description="Helical" evidence="6">
    <location>
        <begin position="448"/>
        <end position="465"/>
    </location>
</feature>
<reference evidence="7" key="3">
    <citation type="submission" date="2023-03" db="UniProtKB">
        <authorList>
            <consortium name="EnsemblPlants"/>
        </authorList>
    </citation>
    <scope>IDENTIFICATION</scope>
    <source>
        <strain evidence="7">cv. Chiifu-401-42</strain>
    </source>
</reference>
<feature type="transmembrane region" description="Helical" evidence="6">
    <location>
        <begin position="188"/>
        <end position="209"/>
    </location>
</feature>
<accession>M4DXC2</accession>
<dbReference type="AlphaFoldDB" id="M4DXC2"/>
<evidence type="ECO:0000256" key="1">
    <source>
        <dbReference type="ARBA" id="ARBA00004141"/>
    </source>
</evidence>
<reference evidence="7 8" key="1">
    <citation type="journal article" date="2011" name="Nat. Genet.">
        <title>The genome of the mesopolyploid crop species Brassica rapa.</title>
        <authorList>
            <consortium name="Brassica rapa Genome Sequencing Project Consortium"/>
            <person name="Wang X."/>
            <person name="Wang H."/>
            <person name="Wang J."/>
            <person name="Sun R."/>
            <person name="Wu J."/>
            <person name="Liu S."/>
            <person name="Bai Y."/>
            <person name="Mun J.H."/>
            <person name="Bancroft I."/>
            <person name="Cheng F."/>
            <person name="Huang S."/>
            <person name="Li X."/>
            <person name="Hua W."/>
            <person name="Wang J."/>
            <person name="Wang X."/>
            <person name="Freeling M."/>
            <person name="Pires J.C."/>
            <person name="Paterson A.H."/>
            <person name="Chalhoub B."/>
            <person name="Wang B."/>
            <person name="Hayward A."/>
            <person name="Sharpe A.G."/>
            <person name="Park B.S."/>
            <person name="Weisshaar B."/>
            <person name="Liu B."/>
            <person name="Li B."/>
            <person name="Liu B."/>
            <person name="Tong C."/>
            <person name="Song C."/>
            <person name="Duran C."/>
            <person name="Peng C."/>
            <person name="Geng C."/>
            <person name="Koh C."/>
            <person name="Lin C."/>
            <person name="Edwards D."/>
            <person name="Mu D."/>
            <person name="Shen D."/>
            <person name="Soumpourou E."/>
            <person name="Li F."/>
            <person name="Fraser F."/>
            <person name="Conant G."/>
            <person name="Lassalle G."/>
            <person name="King G.J."/>
            <person name="Bonnema G."/>
            <person name="Tang H."/>
            <person name="Wang H."/>
            <person name="Belcram H."/>
            <person name="Zhou H."/>
            <person name="Hirakawa H."/>
            <person name="Abe H."/>
            <person name="Guo H."/>
            <person name="Wang H."/>
            <person name="Jin H."/>
            <person name="Parkin I.A."/>
            <person name="Batley J."/>
            <person name="Kim J.S."/>
            <person name="Just J."/>
            <person name="Li J."/>
            <person name="Xu J."/>
            <person name="Deng J."/>
            <person name="Kim J.A."/>
            <person name="Li J."/>
            <person name="Yu J."/>
            <person name="Meng J."/>
            <person name="Wang J."/>
            <person name="Min J."/>
            <person name="Poulain J."/>
            <person name="Wang J."/>
            <person name="Hatakeyama K."/>
            <person name="Wu K."/>
            <person name="Wang L."/>
            <person name="Fang L."/>
            <person name="Trick M."/>
            <person name="Links M.G."/>
            <person name="Zhao M."/>
            <person name="Jin M."/>
            <person name="Ramchiary N."/>
            <person name="Drou N."/>
            <person name="Berkman P.J."/>
            <person name="Cai Q."/>
            <person name="Huang Q."/>
            <person name="Li R."/>
            <person name="Tabata S."/>
            <person name="Cheng S."/>
            <person name="Zhang S."/>
            <person name="Zhang S."/>
            <person name="Huang S."/>
            <person name="Sato S."/>
            <person name="Sun S."/>
            <person name="Kwon S.J."/>
            <person name="Choi S.R."/>
            <person name="Lee T.H."/>
            <person name="Fan W."/>
            <person name="Zhao X."/>
            <person name="Tan X."/>
            <person name="Xu X."/>
            <person name="Wang Y."/>
            <person name="Qiu Y."/>
            <person name="Yin Y."/>
            <person name="Li Y."/>
            <person name="Du Y."/>
            <person name="Liao Y."/>
            <person name="Lim Y."/>
            <person name="Narusaka Y."/>
            <person name="Wang Y."/>
            <person name="Wang Z."/>
            <person name="Li Z."/>
            <person name="Wang Z."/>
            <person name="Xiong Z."/>
            <person name="Zhang Z."/>
        </authorList>
    </citation>
    <scope>NUCLEOTIDE SEQUENCE [LARGE SCALE GENOMIC DNA]</scope>
    <source>
        <strain evidence="7 8">cv. Chiifu-401-42</strain>
    </source>
</reference>
<dbReference type="HOGENOM" id="CLU_329664_0_0_1"/>
<dbReference type="FunCoup" id="M4DXC2">
    <property type="interactions" value="258"/>
</dbReference>
<evidence type="ECO:0000313" key="8">
    <source>
        <dbReference type="Proteomes" id="UP000011750"/>
    </source>
</evidence>
<dbReference type="Proteomes" id="UP000011750">
    <property type="component" value="Chromosome A01"/>
</dbReference>
<dbReference type="GO" id="GO:0055085">
    <property type="term" value="P:transmembrane transport"/>
    <property type="evidence" value="ECO:0000318"/>
    <property type="project" value="GO_Central"/>
</dbReference>
<dbReference type="GO" id="GO:0022857">
    <property type="term" value="F:transmembrane transporter activity"/>
    <property type="evidence" value="ECO:0000318"/>
    <property type="project" value="GO_Central"/>
</dbReference>
<sequence length="871" mass="96300">MENPPDQTESKEMMLQPRITRPKGGLLTMPFIIANEGFEKVASYGLLQNMILYLMSDYGLGLVKGQNVLFMWVAATNFMPLVGAFLSDSYLGRFLTISIASLSSFLGMMVLWLTAMLPQVKPSPCVASTVTKCSSTEATSSQLALLYFAFALISIGSGGIRPCSLAFGADQLDNKENPKNERVLESFFGWYYASSSVAVLIAFTVIVYIQDHLGWRIGFGVPAILMLLASIVFVFASPLYVKRKATKSLFTGLAQVAVAAYVNRNLVLPVHNDSYGCYYHLNDSELKAPSDKLRFLNKACVIRNREEDIGADGLALNPWRLCTTDQVEELKALVKVIPVWSTGIMMSINVSQNSFQLLQANSMDRRLSDHSTFKIPPGSFGMFTIIALIAWVVLYDRAILPLASKIRGKPVRINVKIRMGLGLFISFLAMAVSATVEHYRRRTAISQGLANNATATVNISAMWLVPQYGLHGLAEALTGIGQTEFFYTEFPKSMSSIAAALFGLGMAVANILASVILNVVKNSSKKGGESWIEDNINKGHYDYYYWVLAILSFVNVIYYIVCSWSYGPTMDQFLNKACVIRNREEDIGADGLALNPWRLCTTDQVEELKALVKVIPVWSTGIMMSINVSQNSFQLLQANSMDRRLSDHSTFKIPPGSFGMFTIIALIAWVVLYDRAILPLASKIRGKPVRINVKIRMGLGLFISFLAMAVSATVEHYRRRTAISQGLANNATATVNISAMWLVPQYGLHGLAEALTGIGQTEFFYTEFPKSMSSIAAALFGLGMAVANILASVILNVVKNSSKKGGESWIEDNINKGHYDYYYWVLAILSFVNVIYYIVCSWSYGPTMDQLRNDKVNGVRGEEQEEAVKLN</sequence>
<dbReference type="Gramene" id="Bra021168.1">
    <property type="protein sequence ID" value="Bra021168.1-P"/>
    <property type="gene ID" value="Bra021168"/>
</dbReference>
<feature type="transmembrane region" description="Helical" evidence="6">
    <location>
        <begin position="541"/>
        <end position="561"/>
    </location>
</feature>
<dbReference type="InterPro" id="IPR000109">
    <property type="entry name" value="POT_fam"/>
</dbReference>
<dbReference type="Gene3D" id="1.20.1250.20">
    <property type="entry name" value="MFS general substrate transporter like domains"/>
    <property type="match status" value="2"/>
</dbReference>
<comment type="similarity">
    <text evidence="2">Belongs to the major facilitator superfamily. Proton-dependent oligopeptide transporter (POT/PTR) (TC 2.A.17) family.</text>
</comment>
<feature type="transmembrane region" description="Helical" evidence="6">
    <location>
        <begin position="653"/>
        <end position="672"/>
    </location>
</feature>
<protein>
    <submittedName>
        <fullName evidence="7">Uncharacterized protein</fullName>
    </submittedName>
</protein>
<dbReference type="CDD" id="cd17416">
    <property type="entry name" value="MFS_NPF1_2"/>
    <property type="match status" value="1"/>
</dbReference>
<keyword evidence="4 6" id="KW-1133">Transmembrane helix</keyword>
<feature type="transmembrane region" description="Helical" evidence="6">
    <location>
        <begin position="144"/>
        <end position="167"/>
    </location>
</feature>
<feature type="transmembrane region" description="Helical" evidence="6">
    <location>
        <begin position="819"/>
        <end position="839"/>
    </location>
</feature>
<proteinExistence type="inferred from homology"/>